<name>A0A653FL78_MYCSM</name>
<dbReference type="AlphaFoldDB" id="A0A653FL78"/>
<dbReference type="GO" id="GO:0005886">
    <property type="term" value="C:plasma membrane"/>
    <property type="evidence" value="ECO:0007669"/>
    <property type="project" value="UniProtKB-SubCell"/>
</dbReference>
<keyword evidence="3" id="KW-0812">Transmembrane</keyword>
<proteinExistence type="predicted"/>
<evidence type="ECO:0000256" key="1">
    <source>
        <dbReference type="ARBA" id="ARBA00004651"/>
    </source>
</evidence>
<dbReference type="KEGG" id="msn:LI99_12630"/>
<dbReference type="Pfam" id="PF07690">
    <property type="entry name" value="MFS_1"/>
    <property type="match status" value="1"/>
</dbReference>
<evidence type="ECO:0000256" key="5">
    <source>
        <dbReference type="ARBA" id="ARBA00023136"/>
    </source>
</evidence>
<dbReference type="OMA" id="GFTTMMQ"/>
<dbReference type="CDD" id="cd17319">
    <property type="entry name" value="MFS_ExuT_GudP_like"/>
    <property type="match status" value="1"/>
</dbReference>
<gene>
    <name evidence="6" type="primary">ttuB_3</name>
    <name evidence="6" type="ORF">BIN_B_04167</name>
</gene>
<organism evidence="6">
    <name type="scientific">Mycolicibacterium smegmatis</name>
    <name type="common">Mycobacterium smegmatis</name>
    <dbReference type="NCBI Taxonomy" id="1772"/>
    <lineage>
        <taxon>Bacteria</taxon>
        <taxon>Bacillati</taxon>
        <taxon>Actinomycetota</taxon>
        <taxon>Actinomycetes</taxon>
        <taxon>Mycobacteriales</taxon>
        <taxon>Mycobacteriaceae</taxon>
        <taxon>Mycolicibacterium</taxon>
    </lineage>
</organism>
<evidence type="ECO:0000313" key="6">
    <source>
        <dbReference type="EMBL" id="VTP09831.1"/>
    </source>
</evidence>
<keyword evidence="2" id="KW-0813">Transport</keyword>
<dbReference type="PANTHER" id="PTHR43791:SF36">
    <property type="entry name" value="TRANSPORTER, PUTATIVE (AFU_ORTHOLOGUE AFUA_6G08340)-RELATED"/>
    <property type="match status" value="1"/>
</dbReference>
<keyword evidence="4" id="KW-1133">Transmembrane helix</keyword>
<dbReference type="InterPro" id="IPR011701">
    <property type="entry name" value="MFS"/>
</dbReference>
<dbReference type="FunFam" id="1.20.1250.20:FF:000018">
    <property type="entry name" value="MFS transporter permease"/>
    <property type="match status" value="1"/>
</dbReference>
<dbReference type="PROSITE" id="PS50850">
    <property type="entry name" value="MFS"/>
    <property type="match status" value="1"/>
</dbReference>
<reference evidence="6" key="1">
    <citation type="submission" date="2019-05" db="EMBL/GenBank/DDBJ databases">
        <authorList>
            <person name="Naeem R."/>
            <person name="Antony C."/>
            <person name="Guan Q."/>
        </authorList>
    </citation>
    <scope>NUCLEOTIDE SEQUENCE</scope>
    <source>
        <strain evidence="6">1</strain>
    </source>
</reference>
<dbReference type="EMBL" id="LR589649">
    <property type="protein sequence ID" value="VTP09831.1"/>
    <property type="molecule type" value="Genomic_DNA"/>
</dbReference>
<dbReference type="InterPro" id="IPR020846">
    <property type="entry name" value="MFS_dom"/>
</dbReference>
<evidence type="ECO:0000256" key="4">
    <source>
        <dbReference type="ARBA" id="ARBA00022989"/>
    </source>
</evidence>
<protein>
    <submittedName>
        <fullName evidence="6">Tartrate transporter</fullName>
    </submittedName>
</protein>
<dbReference type="KEGG" id="msh:LI98_12635"/>
<dbReference type="GO" id="GO:0022857">
    <property type="term" value="F:transmembrane transporter activity"/>
    <property type="evidence" value="ECO:0007669"/>
    <property type="project" value="InterPro"/>
</dbReference>
<dbReference type="SUPFAM" id="SSF103473">
    <property type="entry name" value="MFS general substrate transporter"/>
    <property type="match status" value="1"/>
</dbReference>
<keyword evidence="5" id="KW-0472">Membrane</keyword>
<sequence length="463" mass="49434">MANAPGNNLTPKSDDSARRSALRKVNLRLMPFIFLLYLVNYVDRTALGIAAPNGMSDELQMTATLFGLASGIFFVGYILLEVPSAMAAQRTGARVWIARIAITWGAVASLTAFVPNYQWLIVARFLLGVAEAGFAPTVLLYLTIWFSNRERPKAFSVYLLGIPISSVVAGPVASWLINAGDGVFGLSGWRFMTLMTGVPAIILGVAALFWLTDRPSQAAWLTDAEKEALIADHDEHTPAEARGHAGGMLSSLRSGRVWIMGFAYLGVVYSLYTIGFFLPSVVSGFAERFGTDFTVIENGFIIAVPYVFAAAALMLWPRHATRSGDIGWHVLISTVVGALGIVIAAFAGDPWIVMLGVTLCAVGVISAMPLVYSLPARILSSVAVGAGLALVNTIGNVGGFAGPFVTGWLRDLFGNDQGAFAVVALLLLTSGVISVAVQSRTHSINEALQRNDPASRRHRATIE</sequence>
<comment type="subcellular location">
    <subcellularLocation>
        <location evidence="1">Cell membrane</location>
        <topology evidence="1">Multi-pass membrane protein</topology>
    </subcellularLocation>
</comment>
<accession>A0A653FL78</accession>
<dbReference type="PANTHER" id="PTHR43791">
    <property type="entry name" value="PERMEASE-RELATED"/>
    <property type="match status" value="1"/>
</dbReference>
<dbReference type="Gene3D" id="1.20.1250.20">
    <property type="entry name" value="MFS general substrate transporter like domains"/>
    <property type="match status" value="2"/>
</dbReference>
<dbReference type="InterPro" id="IPR036259">
    <property type="entry name" value="MFS_trans_sf"/>
</dbReference>
<evidence type="ECO:0000256" key="2">
    <source>
        <dbReference type="ARBA" id="ARBA00022448"/>
    </source>
</evidence>
<evidence type="ECO:0000256" key="3">
    <source>
        <dbReference type="ARBA" id="ARBA00022692"/>
    </source>
</evidence>